<dbReference type="PROSITE" id="PS50237">
    <property type="entry name" value="HECT"/>
    <property type="match status" value="1"/>
</dbReference>
<dbReference type="Pfam" id="PF24681">
    <property type="entry name" value="Kelch_KLHDC2_KLHL20_DRC7"/>
    <property type="match status" value="1"/>
</dbReference>
<dbReference type="InterPro" id="IPR015915">
    <property type="entry name" value="Kelch-typ_b-propeller"/>
</dbReference>
<feature type="transmembrane region" description="Helical" evidence="8">
    <location>
        <begin position="403"/>
        <end position="423"/>
    </location>
</feature>
<dbReference type="InterPro" id="IPR035983">
    <property type="entry name" value="Hect_E3_ubiquitin_ligase"/>
</dbReference>
<dbReference type="Gene3D" id="3.30.2160.10">
    <property type="entry name" value="Hect, E3 ligase catalytic domain"/>
    <property type="match status" value="1"/>
</dbReference>
<dbReference type="FunFam" id="3.30.2410.10:FF:000009">
    <property type="entry name" value="Probable E3 ubiquitin-protein ligase HECTD2"/>
    <property type="match status" value="1"/>
</dbReference>
<evidence type="ECO:0000256" key="2">
    <source>
        <dbReference type="ARBA" id="ARBA00004906"/>
    </source>
</evidence>
<feature type="domain" description="HECT" evidence="9">
    <location>
        <begin position="654"/>
        <end position="987"/>
    </location>
</feature>
<comment type="caution">
    <text evidence="10">The sequence shown here is derived from an EMBL/GenBank/DDBJ whole genome shotgun (WGS) entry which is preliminary data.</text>
</comment>
<name>A0A8J4UV93_9MYCE</name>
<protein>
    <recommendedName>
        <fullName evidence="3">HECT-type E3 ubiquitin transferase</fullName>
        <ecNumber evidence="3">2.3.2.26</ecNumber>
    </recommendedName>
</protein>
<keyword evidence="5 6" id="KW-0833">Ubl conjugation pathway</keyword>
<dbReference type="InterPro" id="IPR000569">
    <property type="entry name" value="HECT_dom"/>
</dbReference>
<dbReference type="GO" id="GO:0061630">
    <property type="term" value="F:ubiquitin protein ligase activity"/>
    <property type="evidence" value="ECO:0007669"/>
    <property type="project" value="UniProtKB-EC"/>
</dbReference>
<dbReference type="Pfam" id="PF00632">
    <property type="entry name" value="HECT"/>
    <property type="match status" value="1"/>
</dbReference>
<dbReference type="AlphaFoldDB" id="A0A8J4UV93"/>
<reference evidence="10" key="1">
    <citation type="submission" date="2020-01" db="EMBL/GenBank/DDBJ databases">
        <title>Development of genomics and gene disruption for Polysphondylium violaceum indicates a role for the polyketide synthase stlB in stalk morphogenesis.</title>
        <authorList>
            <person name="Narita B."/>
            <person name="Kawabe Y."/>
            <person name="Kin K."/>
            <person name="Saito T."/>
            <person name="Gibbs R."/>
            <person name="Kuspa A."/>
            <person name="Muzny D."/>
            <person name="Queller D."/>
            <person name="Richards S."/>
            <person name="Strassman J."/>
            <person name="Sucgang R."/>
            <person name="Worley K."/>
            <person name="Schaap P."/>
        </authorList>
    </citation>
    <scope>NUCLEOTIDE SEQUENCE</scope>
    <source>
        <strain evidence="10">QSvi11</strain>
    </source>
</reference>
<accession>A0A8J4UV93</accession>
<evidence type="ECO:0000256" key="4">
    <source>
        <dbReference type="ARBA" id="ARBA00022679"/>
    </source>
</evidence>
<evidence type="ECO:0000313" key="10">
    <source>
        <dbReference type="EMBL" id="KAF2068430.1"/>
    </source>
</evidence>
<dbReference type="PANTHER" id="PTHR11254:SF440">
    <property type="entry name" value="E3 UBIQUITIN-PROTEIN LIGASE NEDD-4"/>
    <property type="match status" value="1"/>
</dbReference>
<dbReference type="CDD" id="cd00078">
    <property type="entry name" value="HECTc"/>
    <property type="match status" value="1"/>
</dbReference>
<dbReference type="GO" id="GO:0005737">
    <property type="term" value="C:cytoplasm"/>
    <property type="evidence" value="ECO:0007669"/>
    <property type="project" value="TreeGrafter"/>
</dbReference>
<evidence type="ECO:0000256" key="8">
    <source>
        <dbReference type="SAM" id="Phobius"/>
    </source>
</evidence>
<sequence>MVPFVYDAKQQTTDSGAETFDGDSDSGRFEPVPFNNSFWIYGGSYSYTPVELVNPPLLVINNTGGEFYEQRFNGFYPDTVWGHSCDSQYRFNSSAQDIYMFGGSKDTYTANTVSGELWRFNRLHQKWSLLSNYQPPYNNSNSNNSNNTNTGSSSSSNMYNSNSLKELYPFPRTLHSSTINETTLFIFGGIGLKEYNDSSSSKRLFNDLWMYNIKENSWFLFEPKSLSDPYPSGRFGHTMVLLEHMLYVFGGLKTPDSIMATNELWAFDTLSMQWTFVDYGPDGSQRAYHTMIPESRKDRGFFVYGGWDFIEAKQDLWSYDVASLAWKQIKYSFQSPLLKFSATAISDEINGFILYGGGGESGQFWGYGLGCSCNNRGGCSYGACSCFSGYFGEHCEFSIDGPILLGLGLAISVPILCFGWCVLRCIALPIRIKVLTLLIIVMSFSLFASLKSCLACWLPVAILGLISGLGGLLGIFKFKGAKIILYFTISVFLTIGANVYGIVSFLPSCMMGNCRNDSPEKLWLPKYAVIMDFVHLAFLILVLPLNLKLYRQRKYIDRLNNNPSSGSIFPTGNSTSLTVLVKKIADIDEAGSSSGDKKSESSHQKALNYLQKEHQLRVELSKIRVAKQSLESTRINVNRAQVMEDSYFQLAALPSEQLLHNIHISFIGEDGIDMGGLRNEWFSLLFKQIFDPLYGLFVTNSNYTLSINPSSNIQSDHLSYFSFAGKMVGRAIIDGIHLEHRFSRTIYKTILGQPACIDDLIYVDPLYHKSLMWILENDVNEMEEVTFSTTVDNFGEAILIDLKPGGRDILVTEENKNEFVQLISEWRFKRDISDQCFHFTMGFREIIPPHLLSQFNECELELLICGLVEINVTDWKLNTMYRGYTSTSSVIEWFWEIVEEMEMEDRIRLLQFSTGNARLPPTGFQGLVCAESTIKFQIHKSFNPDNQLPIARTCFNRLDLPNYDSKESLKNALQLAIHEGLPYFGLN</sequence>
<feature type="region of interest" description="Disordered" evidence="7">
    <location>
        <begin position="138"/>
        <end position="158"/>
    </location>
</feature>
<dbReference type="EC" id="2.3.2.26" evidence="3"/>
<feature type="transmembrane region" description="Helical" evidence="8">
    <location>
        <begin position="483"/>
        <end position="507"/>
    </location>
</feature>
<dbReference type="GO" id="GO:0006511">
    <property type="term" value="P:ubiquitin-dependent protein catabolic process"/>
    <property type="evidence" value="ECO:0007669"/>
    <property type="project" value="TreeGrafter"/>
</dbReference>
<dbReference type="SMART" id="SM00119">
    <property type="entry name" value="HECTc"/>
    <property type="match status" value="1"/>
</dbReference>
<dbReference type="OrthoDB" id="8068875at2759"/>
<evidence type="ECO:0000256" key="1">
    <source>
        <dbReference type="ARBA" id="ARBA00000885"/>
    </source>
</evidence>
<dbReference type="Gene3D" id="3.30.2410.10">
    <property type="entry name" value="Hect, E3 ligase catalytic domain"/>
    <property type="match status" value="1"/>
</dbReference>
<keyword evidence="8" id="KW-0472">Membrane</keyword>
<feature type="transmembrane region" description="Helical" evidence="8">
    <location>
        <begin position="527"/>
        <end position="547"/>
    </location>
</feature>
<comment type="catalytic activity">
    <reaction evidence="1">
        <text>S-ubiquitinyl-[E2 ubiquitin-conjugating enzyme]-L-cysteine + [acceptor protein]-L-lysine = [E2 ubiquitin-conjugating enzyme]-L-cysteine + N(6)-ubiquitinyl-[acceptor protein]-L-lysine.</text>
        <dbReference type="EC" id="2.3.2.26"/>
    </reaction>
</comment>
<feature type="transmembrane region" description="Helical" evidence="8">
    <location>
        <begin position="430"/>
        <end position="450"/>
    </location>
</feature>
<proteinExistence type="predicted"/>
<dbReference type="FunFam" id="3.30.2160.10:FF:000001">
    <property type="entry name" value="E3 ubiquitin-protein ligase NEDD4-like"/>
    <property type="match status" value="1"/>
</dbReference>
<evidence type="ECO:0000313" key="11">
    <source>
        <dbReference type="Proteomes" id="UP000695562"/>
    </source>
</evidence>
<organism evidence="10 11">
    <name type="scientific">Polysphondylium violaceum</name>
    <dbReference type="NCBI Taxonomy" id="133409"/>
    <lineage>
        <taxon>Eukaryota</taxon>
        <taxon>Amoebozoa</taxon>
        <taxon>Evosea</taxon>
        <taxon>Eumycetozoa</taxon>
        <taxon>Dictyostelia</taxon>
        <taxon>Dictyosteliales</taxon>
        <taxon>Dictyosteliaceae</taxon>
        <taxon>Polysphondylium</taxon>
    </lineage>
</organism>
<dbReference type="EMBL" id="AJWJ01000991">
    <property type="protein sequence ID" value="KAF2068430.1"/>
    <property type="molecule type" value="Genomic_DNA"/>
</dbReference>
<dbReference type="GO" id="GO:0016567">
    <property type="term" value="P:protein ubiquitination"/>
    <property type="evidence" value="ECO:0007669"/>
    <property type="project" value="TreeGrafter"/>
</dbReference>
<dbReference type="Proteomes" id="UP000695562">
    <property type="component" value="Unassembled WGS sequence"/>
</dbReference>
<dbReference type="SUPFAM" id="SSF56204">
    <property type="entry name" value="Hect, E3 ligase catalytic domain"/>
    <property type="match status" value="1"/>
</dbReference>
<dbReference type="InterPro" id="IPR050409">
    <property type="entry name" value="E3_ubiq-protein_ligase"/>
</dbReference>
<evidence type="ECO:0000259" key="9">
    <source>
        <dbReference type="PROSITE" id="PS50237"/>
    </source>
</evidence>
<evidence type="ECO:0000256" key="3">
    <source>
        <dbReference type="ARBA" id="ARBA00012485"/>
    </source>
</evidence>
<dbReference type="SUPFAM" id="SSF117281">
    <property type="entry name" value="Kelch motif"/>
    <property type="match status" value="1"/>
</dbReference>
<evidence type="ECO:0000256" key="7">
    <source>
        <dbReference type="SAM" id="MobiDB-lite"/>
    </source>
</evidence>
<comment type="pathway">
    <text evidence="2">Protein modification; protein ubiquitination.</text>
</comment>
<gene>
    <name evidence="10" type="ORF">CYY_010244</name>
</gene>
<feature type="active site" description="Glycyl thioester intermediate" evidence="6">
    <location>
        <position position="954"/>
    </location>
</feature>
<keyword evidence="4" id="KW-0808">Transferase</keyword>
<evidence type="ECO:0000256" key="6">
    <source>
        <dbReference type="PROSITE-ProRule" id="PRU00104"/>
    </source>
</evidence>
<dbReference type="Gene3D" id="3.90.1750.10">
    <property type="entry name" value="Hect, E3 ligase catalytic domains"/>
    <property type="match status" value="1"/>
</dbReference>
<keyword evidence="8" id="KW-0812">Transmembrane</keyword>
<keyword evidence="8" id="KW-1133">Transmembrane helix</keyword>
<dbReference type="PANTHER" id="PTHR11254">
    <property type="entry name" value="HECT DOMAIN UBIQUITIN-PROTEIN LIGASE"/>
    <property type="match status" value="1"/>
</dbReference>
<evidence type="ECO:0000256" key="5">
    <source>
        <dbReference type="ARBA" id="ARBA00022786"/>
    </source>
</evidence>
<dbReference type="Gene3D" id="2.120.10.80">
    <property type="entry name" value="Kelch-type beta propeller"/>
    <property type="match status" value="1"/>
</dbReference>
<feature type="transmembrane region" description="Helical" evidence="8">
    <location>
        <begin position="456"/>
        <end position="476"/>
    </location>
</feature>
<keyword evidence="11" id="KW-1185">Reference proteome</keyword>